<comment type="caution">
    <text evidence="1">The sequence shown here is derived from an EMBL/GenBank/DDBJ whole genome shotgun (WGS) entry which is preliminary data.</text>
</comment>
<organism evidence="1 2">
    <name type="scientific">Rubus argutus</name>
    <name type="common">Southern blackberry</name>
    <dbReference type="NCBI Taxonomy" id="59490"/>
    <lineage>
        <taxon>Eukaryota</taxon>
        <taxon>Viridiplantae</taxon>
        <taxon>Streptophyta</taxon>
        <taxon>Embryophyta</taxon>
        <taxon>Tracheophyta</taxon>
        <taxon>Spermatophyta</taxon>
        <taxon>Magnoliopsida</taxon>
        <taxon>eudicotyledons</taxon>
        <taxon>Gunneridae</taxon>
        <taxon>Pentapetalae</taxon>
        <taxon>rosids</taxon>
        <taxon>fabids</taxon>
        <taxon>Rosales</taxon>
        <taxon>Rosaceae</taxon>
        <taxon>Rosoideae</taxon>
        <taxon>Rosoideae incertae sedis</taxon>
        <taxon>Rubus</taxon>
    </lineage>
</organism>
<dbReference type="AlphaFoldDB" id="A0AAW1XTN0"/>
<evidence type="ECO:0000313" key="1">
    <source>
        <dbReference type="EMBL" id="KAK9939460.1"/>
    </source>
</evidence>
<sequence length="82" mass="8369">MASRSTGFLDSGAVLERCGDGVIQLGTVSSSLLIDSTAAGAEHGDEAVKIISVVLCEIMAEGSVKEIWAGLMVMKLLDGSLG</sequence>
<gene>
    <name evidence="1" type="ORF">M0R45_016155</name>
</gene>
<accession>A0AAW1XTN0</accession>
<name>A0AAW1XTN0_RUBAR</name>
<evidence type="ECO:0000313" key="2">
    <source>
        <dbReference type="Proteomes" id="UP001457282"/>
    </source>
</evidence>
<dbReference type="EMBL" id="JBEDUW010000003">
    <property type="protein sequence ID" value="KAK9939460.1"/>
    <property type="molecule type" value="Genomic_DNA"/>
</dbReference>
<reference evidence="1 2" key="1">
    <citation type="journal article" date="2023" name="G3 (Bethesda)">
        <title>A chromosome-length genome assembly and annotation of blackberry (Rubus argutus, cv. 'Hillquist').</title>
        <authorList>
            <person name="Bruna T."/>
            <person name="Aryal R."/>
            <person name="Dudchenko O."/>
            <person name="Sargent D.J."/>
            <person name="Mead D."/>
            <person name="Buti M."/>
            <person name="Cavallini A."/>
            <person name="Hytonen T."/>
            <person name="Andres J."/>
            <person name="Pham M."/>
            <person name="Weisz D."/>
            <person name="Mascagni F."/>
            <person name="Usai G."/>
            <person name="Natali L."/>
            <person name="Bassil N."/>
            <person name="Fernandez G.E."/>
            <person name="Lomsadze A."/>
            <person name="Armour M."/>
            <person name="Olukolu B."/>
            <person name="Poorten T."/>
            <person name="Britton C."/>
            <person name="Davik J."/>
            <person name="Ashrafi H."/>
            <person name="Aiden E.L."/>
            <person name="Borodovsky M."/>
            <person name="Worthington M."/>
        </authorList>
    </citation>
    <scope>NUCLEOTIDE SEQUENCE [LARGE SCALE GENOMIC DNA]</scope>
    <source>
        <strain evidence="1">PI 553951</strain>
    </source>
</reference>
<protein>
    <submittedName>
        <fullName evidence="1">Uncharacterized protein</fullName>
    </submittedName>
</protein>
<dbReference type="Proteomes" id="UP001457282">
    <property type="component" value="Unassembled WGS sequence"/>
</dbReference>
<keyword evidence="2" id="KW-1185">Reference proteome</keyword>
<proteinExistence type="predicted"/>